<gene>
    <name evidence="2" type="ORF">FCM35_KLT11728</name>
</gene>
<feature type="compositionally biased region" description="Basic and acidic residues" evidence="1">
    <location>
        <begin position="37"/>
        <end position="48"/>
    </location>
</feature>
<evidence type="ECO:0000313" key="2">
    <source>
        <dbReference type="EMBL" id="KAF3324261.1"/>
    </source>
</evidence>
<name>A0A833QRP4_9POAL</name>
<reference evidence="2" key="1">
    <citation type="submission" date="2020-01" db="EMBL/GenBank/DDBJ databases">
        <title>Genome sequence of Kobresia littledalei, the first chromosome-level genome in the family Cyperaceae.</title>
        <authorList>
            <person name="Qu G."/>
        </authorList>
    </citation>
    <scope>NUCLEOTIDE SEQUENCE</scope>
    <source>
        <strain evidence="2">C.B.Clarke</strain>
        <tissue evidence="2">Leaf</tissue>
    </source>
</reference>
<sequence>MVGTKRKCFSDYVIKAFCGSQGLLSIYSMIKNLLEKASEPASDREKKSSNGSKQSDADDPLNLANPTDMDAQMDGDSDSAKKPEPDKQYRAALLRGRFADTILKAREKTLDQVFNCCLSIG</sequence>
<dbReference type="AlphaFoldDB" id="A0A833QRP4"/>
<dbReference type="EMBL" id="SWLB01000022">
    <property type="protein sequence ID" value="KAF3324261.1"/>
    <property type="molecule type" value="Genomic_DNA"/>
</dbReference>
<dbReference type="Proteomes" id="UP000623129">
    <property type="component" value="Unassembled WGS sequence"/>
</dbReference>
<proteinExistence type="predicted"/>
<feature type="compositionally biased region" description="Basic and acidic residues" evidence="1">
    <location>
        <begin position="78"/>
        <end position="87"/>
    </location>
</feature>
<evidence type="ECO:0000313" key="3">
    <source>
        <dbReference type="Proteomes" id="UP000623129"/>
    </source>
</evidence>
<dbReference type="PANTHER" id="PTHR46136">
    <property type="entry name" value="TRANSCRIPTION FACTOR GTE8"/>
    <property type="match status" value="1"/>
</dbReference>
<organism evidence="2 3">
    <name type="scientific">Carex littledalei</name>
    <dbReference type="NCBI Taxonomy" id="544730"/>
    <lineage>
        <taxon>Eukaryota</taxon>
        <taxon>Viridiplantae</taxon>
        <taxon>Streptophyta</taxon>
        <taxon>Embryophyta</taxon>
        <taxon>Tracheophyta</taxon>
        <taxon>Spermatophyta</taxon>
        <taxon>Magnoliopsida</taxon>
        <taxon>Liliopsida</taxon>
        <taxon>Poales</taxon>
        <taxon>Cyperaceae</taxon>
        <taxon>Cyperoideae</taxon>
        <taxon>Cariceae</taxon>
        <taxon>Carex</taxon>
        <taxon>Carex subgen. Euthyceras</taxon>
    </lineage>
</organism>
<comment type="caution">
    <text evidence="2">The sequence shown here is derived from an EMBL/GenBank/DDBJ whole genome shotgun (WGS) entry which is preliminary data.</text>
</comment>
<keyword evidence="3" id="KW-1185">Reference proteome</keyword>
<evidence type="ECO:0000256" key="1">
    <source>
        <dbReference type="SAM" id="MobiDB-lite"/>
    </source>
</evidence>
<dbReference type="PANTHER" id="PTHR46136:SF1">
    <property type="entry name" value="TRANSCRIPTION FACTOR GTE11-RELATED"/>
    <property type="match status" value="1"/>
</dbReference>
<dbReference type="OrthoDB" id="1702971at2759"/>
<protein>
    <submittedName>
        <fullName evidence="2">Transcription factor GTE9-like protein</fullName>
    </submittedName>
</protein>
<dbReference type="InterPro" id="IPR052442">
    <property type="entry name" value="Env_Response_Regulator"/>
</dbReference>
<accession>A0A833QRP4</accession>
<feature type="region of interest" description="Disordered" evidence="1">
    <location>
        <begin position="37"/>
        <end position="87"/>
    </location>
</feature>